<keyword evidence="5" id="KW-1185">Reference proteome</keyword>
<feature type="compositionally biased region" description="Polar residues" evidence="2">
    <location>
        <begin position="173"/>
        <end position="182"/>
    </location>
</feature>
<feature type="region of interest" description="Disordered" evidence="2">
    <location>
        <begin position="46"/>
        <end position="76"/>
    </location>
</feature>
<dbReference type="Proteomes" id="UP000249723">
    <property type="component" value="Unassembled WGS sequence"/>
</dbReference>
<dbReference type="OrthoDB" id="5592486at2759"/>
<feature type="compositionally biased region" description="Low complexity" evidence="2">
    <location>
        <begin position="88"/>
        <end position="101"/>
    </location>
</feature>
<dbReference type="GO" id="GO:0016788">
    <property type="term" value="F:hydrolase activity, acting on ester bonds"/>
    <property type="evidence" value="ECO:0007669"/>
    <property type="project" value="InterPro"/>
</dbReference>
<organism evidence="4 5">
    <name type="scientific">Microbotryum saponariae</name>
    <dbReference type="NCBI Taxonomy" id="289078"/>
    <lineage>
        <taxon>Eukaryota</taxon>
        <taxon>Fungi</taxon>
        <taxon>Dikarya</taxon>
        <taxon>Basidiomycota</taxon>
        <taxon>Pucciniomycotina</taxon>
        <taxon>Microbotryomycetes</taxon>
        <taxon>Microbotryales</taxon>
        <taxon>Microbotryaceae</taxon>
        <taxon>Microbotryum</taxon>
    </lineage>
</organism>
<keyword evidence="1" id="KW-0256">Endoplasmic reticulum</keyword>
<feature type="region of interest" description="Disordered" evidence="2">
    <location>
        <begin position="322"/>
        <end position="351"/>
    </location>
</feature>
<name>A0A2X0L9J9_9BASI</name>
<feature type="compositionally biased region" description="Polar residues" evidence="2">
    <location>
        <begin position="1"/>
        <end position="10"/>
    </location>
</feature>
<comment type="subcellular location">
    <subcellularLocation>
        <location evidence="1">Endoplasmic reticulum membrane</location>
    </subcellularLocation>
</comment>
<dbReference type="EC" id="3.1.-.-" evidence="1"/>
<protein>
    <recommendedName>
        <fullName evidence="1">GPI inositol-deacylase</fullName>
        <ecNumber evidence="1">3.1.-.-</ecNumber>
    </recommendedName>
</protein>
<evidence type="ECO:0000256" key="1">
    <source>
        <dbReference type="RuleBase" id="RU365011"/>
    </source>
</evidence>
<feature type="compositionally biased region" description="Low complexity" evidence="2">
    <location>
        <begin position="109"/>
        <end position="130"/>
    </location>
</feature>
<proteinExistence type="inferred from homology"/>
<evidence type="ECO:0000256" key="2">
    <source>
        <dbReference type="SAM" id="MobiDB-lite"/>
    </source>
</evidence>
<evidence type="ECO:0000313" key="5">
    <source>
        <dbReference type="Proteomes" id="UP000249723"/>
    </source>
</evidence>
<sequence length="696" mass="75750">MVRPTSSASIERTEPPPTRKASLSNQVSAGVDAHLATALAAHLDPSHASHDHAVPHPSPVLALSPPLSPPSVPSHAKPYPRPLWATVAPGGASASTSSHAACQSDLSRPAWSSNAPAPLAPSLPTTTNSSGSQPSRSASVESLRSLLIRSDSDLTRRASQLLVRPPLYGPKSRASSESSTTLAPLPDTKHTPLITSSSQSVPTRQEQDQQQQQSDDARGDMDALRWGHWWWPFSVVGPSASTPITSTATLKPDLESEEQRQQQQTRSFLSYFAGRPAVNAIAQQHLSQRRADDLERDMLDLAPDELATVARSVGISGRARRIYREADEDSPKGATTPASQGPDRPRSFVSNALDGPASLLSSFSISNPFGPSATRTFSTSSFASDAQTRHKTRHDEDEDNIEPMLNQDDQDAVDDSHMDIYTVLKESYRSPEHPIVFCHGLFGFDMLGPTSIKPLQFSYWVGVKEALEGLGVEVMVAKVPASASIEERAKVLCSCIEERFPGKQVNLIGHSMGGLDGRFLITHLRPTSFSVRSLTTISTPHRGSSFADFMLEDVIGQQHLPKLLSLVETVGIPGGGRAFEDLTVSKMARFNEQTPDREDVAYYSYGAEFVPTWTNVFRVPYGILLEKEGPNDGLVSVRSAKWGNYQSTLNNVNHLDLIGWVGKVRYGWAEWLGRPIKFKPVSFFCAVAEMLAEEGH</sequence>
<evidence type="ECO:0000313" key="4">
    <source>
        <dbReference type="EMBL" id="SDA02239.1"/>
    </source>
</evidence>
<dbReference type="PANTHER" id="PTHR11440">
    <property type="entry name" value="LECITHIN-CHOLESTEROL ACYLTRANSFERASE-RELATED"/>
    <property type="match status" value="1"/>
</dbReference>
<dbReference type="STRING" id="289078.A0A2X0L9J9"/>
<reference evidence="5" key="1">
    <citation type="submission" date="2016-10" db="EMBL/GenBank/DDBJ databases">
        <authorList>
            <person name="Jeantristanb JTB J.-T."/>
            <person name="Ricardo R."/>
        </authorList>
    </citation>
    <scope>NUCLEOTIDE SEQUENCE [LARGE SCALE GENOMIC DNA]</scope>
</reference>
<comment type="similarity">
    <text evidence="1">Belongs to the GPI inositol-deacylase family.</text>
</comment>
<feature type="region of interest" description="Disordered" evidence="2">
    <location>
        <begin position="88"/>
        <end position="139"/>
    </location>
</feature>
<dbReference type="GO" id="GO:0015031">
    <property type="term" value="P:protein transport"/>
    <property type="evidence" value="ECO:0007669"/>
    <property type="project" value="UniProtKB-KW"/>
</dbReference>
<feature type="region of interest" description="Disordered" evidence="2">
    <location>
        <begin position="165"/>
        <end position="219"/>
    </location>
</feature>
<dbReference type="SUPFAM" id="SSF53474">
    <property type="entry name" value="alpha/beta-Hydrolases"/>
    <property type="match status" value="1"/>
</dbReference>
<accession>A0A2X0L9J9</accession>
<feature type="region of interest" description="Disordered" evidence="2">
    <location>
        <begin position="376"/>
        <end position="402"/>
    </location>
</feature>
<keyword evidence="1" id="KW-0653">Protein transport</keyword>
<gene>
    <name evidence="4" type="ORF">BZ3500_MVSOF-1268-A1-R1_CHR7-3G09581</name>
</gene>
<keyword evidence="1" id="KW-0378">Hydrolase</keyword>
<feature type="domain" description="GPI inositol-deacylase PGAP1-like alpha/beta" evidence="3">
    <location>
        <begin position="497"/>
        <end position="546"/>
    </location>
</feature>
<keyword evidence="1" id="KW-0472">Membrane</keyword>
<dbReference type="Pfam" id="PF07819">
    <property type="entry name" value="PGAP1"/>
    <property type="match status" value="1"/>
</dbReference>
<feature type="compositionally biased region" description="Polar residues" evidence="2">
    <location>
        <begin position="193"/>
        <end position="204"/>
    </location>
</feature>
<evidence type="ECO:0000259" key="3">
    <source>
        <dbReference type="Pfam" id="PF07819"/>
    </source>
</evidence>
<dbReference type="EMBL" id="FMWP01000125">
    <property type="protein sequence ID" value="SDA02239.1"/>
    <property type="molecule type" value="Genomic_DNA"/>
</dbReference>
<dbReference type="Gene3D" id="3.40.50.1820">
    <property type="entry name" value="alpha/beta hydrolase"/>
    <property type="match status" value="1"/>
</dbReference>
<feature type="region of interest" description="Disordered" evidence="2">
    <location>
        <begin position="1"/>
        <end position="29"/>
    </location>
</feature>
<comment type="function">
    <text evidence="1">Involved in inositol deacylation of GPI-anchored proteins which plays important roles in the quality control and ER-associated degradation of GPI-anchored proteins.</text>
</comment>
<keyword evidence="1" id="KW-0813">Transport</keyword>
<dbReference type="AlphaFoldDB" id="A0A2X0L9J9"/>
<dbReference type="InterPro" id="IPR029058">
    <property type="entry name" value="AB_hydrolase_fold"/>
</dbReference>
<dbReference type="InterPro" id="IPR012908">
    <property type="entry name" value="PGAP1-ab_dom-like"/>
</dbReference>
<dbReference type="GO" id="GO:0005789">
    <property type="term" value="C:endoplasmic reticulum membrane"/>
    <property type="evidence" value="ECO:0007669"/>
    <property type="project" value="UniProtKB-SubCell"/>
</dbReference>
<feature type="compositionally biased region" description="Basic and acidic residues" evidence="2">
    <location>
        <begin position="322"/>
        <end position="331"/>
    </location>
</feature>